<protein>
    <submittedName>
        <fullName evidence="3">Uncharacterized protein</fullName>
    </submittedName>
</protein>
<keyword evidence="2" id="KW-0472">Membrane</keyword>
<dbReference type="RefSeq" id="WP_084308850.1">
    <property type="nucleotide sequence ID" value="NZ_FNDG01000034.1"/>
</dbReference>
<evidence type="ECO:0000256" key="1">
    <source>
        <dbReference type="SAM" id="MobiDB-lite"/>
    </source>
</evidence>
<evidence type="ECO:0000256" key="2">
    <source>
        <dbReference type="SAM" id="Phobius"/>
    </source>
</evidence>
<evidence type="ECO:0000313" key="3">
    <source>
        <dbReference type="EMBL" id="SDJ01828.1"/>
    </source>
</evidence>
<dbReference type="AlphaFoldDB" id="A0A1G8QB58"/>
<evidence type="ECO:0000313" key="4">
    <source>
        <dbReference type="Proteomes" id="UP000198606"/>
    </source>
</evidence>
<keyword evidence="2" id="KW-0812">Transmembrane</keyword>
<feature type="transmembrane region" description="Helical" evidence="2">
    <location>
        <begin position="20"/>
        <end position="39"/>
    </location>
</feature>
<keyword evidence="2" id="KW-1133">Transmembrane helix</keyword>
<reference evidence="3 4" key="1">
    <citation type="submission" date="2016-10" db="EMBL/GenBank/DDBJ databases">
        <authorList>
            <person name="de Groot N.N."/>
        </authorList>
    </citation>
    <scope>NUCLEOTIDE SEQUENCE [LARGE SCALE GENOMIC DNA]</scope>
    <source>
        <strain evidence="3 4">LMG 18387</strain>
    </source>
</reference>
<sequence>MKVSVDKPHAPYRELLRGAAAIAVGAALAYGGAHLFALLRLGSPPVEPETFEVVPQVSVHEPAVVEPTAPGEDPWWRGDAEFWQEQARLNSAVVPAQYRDLQFAWSEKMATNARQRALQDASGQQPQVLPAKQAQTTELQIPEKPRR</sequence>
<feature type="region of interest" description="Disordered" evidence="1">
    <location>
        <begin position="115"/>
        <end position="147"/>
    </location>
</feature>
<feature type="compositionally biased region" description="Polar residues" evidence="1">
    <location>
        <begin position="121"/>
        <end position="139"/>
    </location>
</feature>
<organism evidence="3 4">
    <name type="scientific">Phytopseudomonas flavescens</name>
    <dbReference type="NCBI Taxonomy" id="29435"/>
    <lineage>
        <taxon>Bacteria</taxon>
        <taxon>Pseudomonadati</taxon>
        <taxon>Pseudomonadota</taxon>
        <taxon>Gammaproteobacteria</taxon>
        <taxon>Pseudomonadales</taxon>
        <taxon>Pseudomonadaceae</taxon>
        <taxon>Phytopseudomonas</taxon>
    </lineage>
</organism>
<accession>A0A1G8QB58</accession>
<gene>
    <name evidence="3" type="ORF">SAMN05216588_13414</name>
</gene>
<proteinExistence type="predicted"/>
<dbReference type="STRING" id="29435.SAMN05216588_13414"/>
<dbReference type="EMBL" id="FNDG01000034">
    <property type="protein sequence ID" value="SDJ01828.1"/>
    <property type="molecule type" value="Genomic_DNA"/>
</dbReference>
<dbReference type="Proteomes" id="UP000198606">
    <property type="component" value="Unassembled WGS sequence"/>
</dbReference>
<name>A0A1G8QB58_9GAMM</name>